<dbReference type="InterPro" id="IPR051269">
    <property type="entry name" value="Fe-S_cluster_ET"/>
</dbReference>
<keyword evidence="7" id="KW-0003">3Fe-4S</keyword>
<dbReference type="Proteomes" id="UP001230908">
    <property type="component" value="Unassembled WGS sequence"/>
</dbReference>
<evidence type="ECO:0000256" key="3">
    <source>
        <dbReference type="ARBA" id="ARBA00022723"/>
    </source>
</evidence>
<evidence type="ECO:0000256" key="2">
    <source>
        <dbReference type="ARBA" id="ARBA00022448"/>
    </source>
</evidence>
<dbReference type="Gene3D" id="3.30.70.20">
    <property type="match status" value="1"/>
</dbReference>
<sequence>MRVDVDFDSCESNALCAAVAPDVFELDDADQLHLVQDSPPERTWPEVEEAARACPKRAITLTAD</sequence>
<evidence type="ECO:0000256" key="5">
    <source>
        <dbReference type="ARBA" id="ARBA00023004"/>
    </source>
</evidence>
<organism evidence="9 10">
    <name type="scientific">Phytohabitans maris</name>
    <dbReference type="NCBI Taxonomy" id="3071409"/>
    <lineage>
        <taxon>Bacteria</taxon>
        <taxon>Bacillati</taxon>
        <taxon>Actinomycetota</taxon>
        <taxon>Actinomycetes</taxon>
        <taxon>Micromonosporales</taxon>
        <taxon>Micromonosporaceae</taxon>
    </lineage>
</organism>
<evidence type="ECO:0000256" key="8">
    <source>
        <dbReference type="RuleBase" id="RU368020"/>
    </source>
</evidence>
<dbReference type="SUPFAM" id="SSF54862">
    <property type="entry name" value="4Fe-4S ferredoxins"/>
    <property type="match status" value="1"/>
</dbReference>
<dbReference type="PANTHER" id="PTHR36923:SF3">
    <property type="entry name" value="FERREDOXIN"/>
    <property type="match status" value="1"/>
</dbReference>
<keyword evidence="6 8" id="KW-0411">Iron-sulfur</keyword>
<dbReference type="Pfam" id="PF13459">
    <property type="entry name" value="Fer4_15"/>
    <property type="match status" value="1"/>
</dbReference>
<comment type="caution">
    <text evidence="9">The sequence shown here is derived from an EMBL/GenBank/DDBJ whole genome shotgun (WGS) entry which is preliminary data.</text>
</comment>
<dbReference type="PRINTS" id="PR00352">
    <property type="entry name" value="3FE4SFRDOXIN"/>
</dbReference>
<dbReference type="PANTHER" id="PTHR36923">
    <property type="entry name" value="FERREDOXIN"/>
    <property type="match status" value="1"/>
</dbReference>
<dbReference type="RefSeq" id="WP_308711005.1">
    <property type="nucleotide sequence ID" value="NZ_JAVHUY010000003.1"/>
</dbReference>
<proteinExistence type="predicted"/>
<evidence type="ECO:0000256" key="7">
    <source>
        <dbReference type="ARBA" id="ARBA00023291"/>
    </source>
</evidence>
<keyword evidence="2 8" id="KW-0813">Transport</keyword>
<keyword evidence="5 8" id="KW-0408">Iron</keyword>
<keyword evidence="10" id="KW-1185">Reference proteome</keyword>
<comment type="cofactor">
    <cofactor evidence="1">
        <name>[3Fe-4S] cluster</name>
        <dbReference type="ChEBI" id="CHEBI:21137"/>
    </cofactor>
</comment>
<evidence type="ECO:0000256" key="4">
    <source>
        <dbReference type="ARBA" id="ARBA00022982"/>
    </source>
</evidence>
<evidence type="ECO:0000313" key="9">
    <source>
        <dbReference type="EMBL" id="MDQ7903730.1"/>
    </source>
</evidence>
<name>A0ABU0Z9M2_9ACTN</name>
<keyword evidence="4 8" id="KW-0249">Electron transport</keyword>
<keyword evidence="3 8" id="KW-0479">Metal-binding</keyword>
<evidence type="ECO:0000313" key="10">
    <source>
        <dbReference type="Proteomes" id="UP001230908"/>
    </source>
</evidence>
<dbReference type="InterPro" id="IPR001080">
    <property type="entry name" value="3Fe4S_ferredoxin"/>
</dbReference>
<evidence type="ECO:0000256" key="1">
    <source>
        <dbReference type="ARBA" id="ARBA00001927"/>
    </source>
</evidence>
<accession>A0ABU0Z9M2</accession>
<comment type="function">
    <text evidence="8">Ferredoxins are iron-sulfur proteins that transfer electrons in a wide variety of metabolic reactions.</text>
</comment>
<dbReference type="EMBL" id="JAVHUY010000003">
    <property type="protein sequence ID" value="MDQ7903730.1"/>
    <property type="molecule type" value="Genomic_DNA"/>
</dbReference>
<evidence type="ECO:0000256" key="6">
    <source>
        <dbReference type="ARBA" id="ARBA00023014"/>
    </source>
</evidence>
<reference evidence="9 10" key="1">
    <citation type="submission" date="2023-08" db="EMBL/GenBank/DDBJ databases">
        <title>Phytohabitans sansha sp. nov., isolated from marine sediment.</title>
        <authorList>
            <person name="Zhao Y."/>
            <person name="Yi K."/>
        </authorList>
    </citation>
    <scope>NUCLEOTIDE SEQUENCE [LARGE SCALE GENOMIC DNA]</scope>
    <source>
        <strain evidence="9 10">ZYX-F-186</strain>
    </source>
</reference>
<protein>
    <recommendedName>
        <fullName evidence="8">Ferredoxin</fullName>
    </recommendedName>
</protein>
<gene>
    <name evidence="9" type="ORF">RB614_04265</name>
</gene>